<feature type="site" description="Cleavage; by autolysis" evidence="2">
    <location>
        <begin position="87"/>
        <end position="88"/>
    </location>
</feature>
<dbReference type="GO" id="GO:0004298">
    <property type="term" value="F:threonine-type endopeptidase activity"/>
    <property type="evidence" value="ECO:0007669"/>
    <property type="project" value="TreeGrafter"/>
</dbReference>
<dbReference type="PANTHER" id="PTHR10188:SF8">
    <property type="entry name" value="THREONINE ASPARTASE 1"/>
    <property type="match status" value="1"/>
</dbReference>
<dbReference type="SUPFAM" id="SSF56235">
    <property type="entry name" value="N-terminal nucleophile aminohydrolases (Ntn hydrolases)"/>
    <property type="match status" value="1"/>
</dbReference>
<keyword evidence="4" id="KW-1185">Reference proteome</keyword>
<dbReference type="OrthoDB" id="77601at2759"/>
<proteinExistence type="predicted"/>
<sequence length="274" mass="29399">MHSRSSDSNAECGEEALFGSIGAVPGIKNPISAARTVLEHSKVKDRLGRVPPLTQWEKWKALLESTDEPSSSLIRDEEEEGLTDVQDTVGAVACHTEEGFAAGVSSGGILLKYPGRVGERLSEQAAGLPGAEIQTGLGWKECLAAFPVGQPLSCSPNSEKLSIRIGEALRPSSSDADEKDPHDILNRLLVEFWEMARRRGEECPSVGAIVLTAEGDGDGGISVRLWCAFTTASMAVGYASTGNPKPKVVIFRHPNPHRERGEDRPQIFITSLSL</sequence>
<evidence type="ECO:0000313" key="3">
    <source>
        <dbReference type="EMBL" id="KAJ3490592.1"/>
    </source>
</evidence>
<dbReference type="Proteomes" id="UP001148786">
    <property type="component" value="Unassembled WGS sequence"/>
</dbReference>
<reference evidence="3" key="1">
    <citation type="submission" date="2022-07" db="EMBL/GenBank/DDBJ databases">
        <title>Genome Sequence of Agrocybe chaxingu.</title>
        <authorList>
            <person name="Buettner E."/>
        </authorList>
    </citation>
    <scope>NUCLEOTIDE SEQUENCE</scope>
    <source>
        <strain evidence="3">MP-N11</strain>
    </source>
</reference>
<dbReference type="Gene3D" id="3.60.20.30">
    <property type="entry name" value="(Glycosyl)asparaginase"/>
    <property type="match status" value="1"/>
</dbReference>
<comment type="caution">
    <text evidence="3">The sequence shown here is derived from an EMBL/GenBank/DDBJ whole genome shotgun (WGS) entry which is preliminary data.</text>
</comment>
<dbReference type="GO" id="GO:0051604">
    <property type="term" value="P:protein maturation"/>
    <property type="evidence" value="ECO:0007669"/>
    <property type="project" value="TreeGrafter"/>
</dbReference>
<protein>
    <submittedName>
        <fullName evidence="3">Uncharacterized protein</fullName>
    </submittedName>
</protein>
<dbReference type="PANTHER" id="PTHR10188">
    <property type="entry name" value="L-ASPARAGINASE"/>
    <property type="match status" value="1"/>
</dbReference>
<evidence type="ECO:0000256" key="2">
    <source>
        <dbReference type="PIRSR" id="PIRSR600246-3"/>
    </source>
</evidence>
<name>A0A9W8JPE9_9AGAR</name>
<accession>A0A9W8JPE9</accession>
<dbReference type="GO" id="GO:0005737">
    <property type="term" value="C:cytoplasm"/>
    <property type="evidence" value="ECO:0007669"/>
    <property type="project" value="TreeGrafter"/>
</dbReference>
<evidence type="ECO:0000256" key="1">
    <source>
        <dbReference type="PIRSR" id="PIRSR600246-1"/>
    </source>
</evidence>
<evidence type="ECO:0000313" key="4">
    <source>
        <dbReference type="Proteomes" id="UP001148786"/>
    </source>
</evidence>
<dbReference type="Pfam" id="PF01112">
    <property type="entry name" value="Asparaginase_2"/>
    <property type="match status" value="1"/>
</dbReference>
<dbReference type="InterPro" id="IPR000246">
    <property type="entry name" value="Peptidase_T2"/>
</dbReference>
<feature type="active site" description="Nucleophile" evidence="1">
    <location>
        <position position="88"/>
    </location>
</feature>
<organism evidence="3 4">
    <name type="scientific">Agrocybe chaxingu</name>
    <dbReference type="NCBI Taxonomy" id="84603"/>
    <lineage>
        <taxon>Eukaryota</taxon>
        <taxon>Fungi</taxon>
        <taxon>Dikarya</taxon>
        <taxon>Basidiomycota</taxon>
        <taxon>Agaricomycotina</taxon>
        <taxon>Agaricomycetes</taxon>
        <taxon>Agaricomycetidae</taxon>
        <taxon>Agaricales</taxon>
        <taxon>Agaricineae</taxon>
        <taxon>Strophariaceae</taxon>
        <taxon>Agrocybe</taxon>
    </lineage>
</organism>
<dbReference type="InterPro" id="IPR029055">
    <property type="entry name" value="Ntn_hydrolases_N"/>
</dbReference>
<dbReference type="AlphaFoldDB" id="A0A9W8JPE9"/>
<gene>
    <name evidence="3" type="ORF">NLJ89_g11421</name>
</gene>
<dbReference type="EMBL" id="JANKHO010002613">
    <property type="protein sequence ID" value="KAJ3490592.1"/>
    <property type="molecule type" value="Genomic_DNA"/>
</dbReference>